<comment type="caution">
    <text evidence="1">The sequence shown here is derived from an EMBL/GenBank/DDBJ whole genome shotgun (WGS) entry which is preliminary data.</text>
</comment>
<reference evidence="1" key="1">
    <citation type="submission" date="2022-02" db="EMBL/GenBank/DDBJ databases">
        <title>Plant Genome Project.</title>
        <authorList>
            <person name="Zhang R.-G."/>
        </authorList>
    </citation>
    <scope>NUCLEOTIDE SEQUENCE</scope>
    <source>
        <strain evidence="1">AT1</strain>
    </source>
</reference>
<keyword evidence="2" id="KW-1185">Reference proteome</keyword>
<dbReference type="EMBL" id="CM046398">
    <property type="protein sequence ID" value="KAI8532463.1"/>
    <property type="molecule type" value="Genomic_DNA"/>
</dbReference>
<evidence type="ECO:0000313" key="1">
    <source>
        <dbReference type="EMBL" id="KAI8532463.1"/>
    </source>
</evidence>
<name>A0ACC0LWC5_RHOML</name>
<accession>A0ACC0LWC5</accession>
<proteinExistence type="predicted"/>
<organism evidence="1 2">
    <name type="scientific">Rhododendron molle</name>
    <name type="common">Chinese azalea</name>
    <name type="synonym">Azalea mollis</name>
    <dbReference type="NCBI Taxonomy" id="49168"/>
    <lineage>
        <taxon>Eukaryota</taxon>
        <taxon>Viridiplantae</taxon>
        <taxon>Streptophyta</taxon>
        <taxon>Embryophyta</taxon>
        <taxon>Tracheophyta</taxon>
        <taxon>Spermatophyta</taxon>
        <taxon>Magnoliopsida</taxon>
        <taxon>eudicotyledons</taxon>
        <taxon>Gunneridae</taxon>
        <taxon>Pentapetalae</taxon>
        <taxon>asterids</taxon>
        <taxon>Ericales</taxon>
        <taxon>Ericaceae</taxon>
        <taxon>Ericoideae</taxon>
        <taxon>Rhodoreae</taxon>
        <taxon>Rhododendron</taxon>
    </lineage>
</organism>
<evidence type="ECO:0000313" key="2">
    <source>
        <dbReference type="Proteomes" id="UP001062846"/>
    </source>
</evidence>
<gene>
    <name evidence="1" type="ORF">RHMOL_Rhmol11G0216200</name>
</gene>
<sequence>MLEQICDHDAVNCATSLLEGEILGQVNVNTPLPGFGKVLLLHYAAKYACPEVIQLFLSRGAQTDIKFYDPLNLWGVNGLLPLEIALDVPRYYLSMEIDLLPEPSTFQLIASLCLPYMGYPLKAVELLASSSENVEKTAYYYAKGGNLVELAVLLTVARKKALAPIAFSIQDGDDWHERMTLHQWLKKEFQSLHIEYQDDWNEKPFASFAKIRLTCLERKKRLLKSIALLLEVFGKAGNAIEEYIKLERHSDDVKKDVALRLVEAGFRLKDEDFDFNIDDWLNPDDSIWSLIEYQGTRVPFSPPRWRSPTKWNSLSGVRLLIFTIFFVALIFG</sequence>
<dbReference type="Proteomes" id="UP001062846">
    <property type="component" value="Chromosome 11"/>
</dbReference>
<protein>
    <submittedName>
        <fullName evidence="1">Uncharacterized protein</fullName>
    </submittedName>
</protein>